<evidence type="ECO:0000313" key="6">
    <source>
        <dbReference type="EMBL" id="KAG9396725.1"/>
    </source>
</evidence>
<organism evidence="6 7">
    <name type="scientific">Carpediemonas membranifera</name>
    <dbReference type="NCBI Taxonomy" id="201153"/>
    <lineage>
        <taxon>Eukaryota</taxon>
        <taxon>Metamonada</taxon>
        <taxon>Carpediemonas-like organisms</taxon>
        <taxon>Carpediemonas</taxon>
    </lineage>
</organism>
<dbReference type="InterPro" id="IPR036743">
    <property type="entry name" value="ARPC5_sf"/>
</dbReference>
<dbReference type="GO" id="GO:0005885">
    <property type="term" value="C:Arp2/3 protein complex"/>
    <property type="evidence" value="ECO:0007669"/>
    <property type="project" value="InterPro"/>
</dbReference>
<reference evidence="6" key="1">
    <citation type="submission" date="2021-05" db="EMBL/GenBank/DDBJ databases">
        <title>A free-living protist that lacks canonical eukaryotic 1 DNA replication and segregation systems.</title>
        <authorList>
            <person name="Salas-Leiva D.E."/>
            <person name="Tromer E.C."/>
            <person name="Curtis B.A."/>
            <person name="Jerlstrom-Hultqvist J."/>
            <person name="Kolisko M."/>
            <person name="Yi Z."/>
            <person name="Salas-Leiva J.S."/>
            <person name="Gallot-Lavallee L."/>
            <person name="Kops G.J.P.L."/>
            <person name="Archibald J.M."/>
            <person name="Simpson A.G.B."/>
            <person name="Roger A.J."/>
        </authorList>
    </citation>
    <scope>NUCLEOTIDE SEQUENCE</scope>
    <source>
        <strain evidence="6">BICM</strain>
    </source>
</reference>
<comment type="function">
    <text evidence="5">Functions as component of the Arp2/3 complex which is involved in regulation of actin polymerization and together with an activating nucleation-promoting factor (NPF) mediates the formation of branched actin networks. Arp2/3 complex plays a critical role in the control of cell morphogenesis via the modulation of cell polarity development.</text>
</comment>
<proteinExistence type="inferred from homology"/>
<keyword evidence="7" id="KW-1185">Reference proteome</keyword>
<comment type="similarity">
    <text evidence="2 5">Belongs to the ARPC5 family.</text>
</comment>
<comment type="caution">
    <text evidence="6">The sequence shown here is derived from an EMBL/GenBank/DDBJ whole genome shotgun (WGS) entry which is preliminary data.</text>
</comment>
<keyword evidence="3" id="KW-0963">Cytoplasm</keyword>
<evidence type="ECO:0000256" key="1">
    <source>
        <dbReference type="ARBA" id="ARBA00004245"/>
    </source>
</evidence>
<name>A0A8J6B0K0_9EUKA</name>
<dbReference type="AlphaFoldDB" id="A0A8J6B0K0"/>
<dbReference type="EMBL" id="JAHDYR010000005">
    <property type="protein sequence ID" value="KAG9396725.1"/>
    <property type="molecule type" value="Genomic_DNA"/>
</dbReference>
<comment type="subcellular location">
    <subcellularLocation>
        <location evidence="1">Cytoplasm</location>
        <location evidence="1">Cytoskeleton</location>
    </subcellularLocation>
</comment>
<dbReference type="GO" id="GO:0030833">
    <property type="term" value="P:regulation of actin filament polymerization"/>
    <property type="evidence" value="ECO:0007669"/>
    <property type="project" value="InterPro"/>
</dbReference>
<evidence type="ECO:0000256" key="2">
    <source>
        <dbReference type="ARBA" id="ARBA00006084"/>
    </source>
</evidence>
<dbReference type="GO" id="GO:0034314">
    <property type="term" value="P:Arp2/3 complex-mediated actin nucleation"/>
    <property type="evidence" value="ECO:0007669"/>
    <property type="project" value="InterPro"/>
</dbReference>
<sequence length="137" mass="15063">MAKDTPALVTKVTQVREQAVVVEEFNAAKGKLASVSEPADKVKILIDGAPVSPYDIPEKQEARKLIFESLLQIKDLGVNSFVNGLSQKQSDVLMKYLYVALETDPENANKFLKIHVAVTKRGVGSIVRVMHEKSLTV</sequence>
<accession>A0A8J6B0K0</accession>
<dbReference type="PANTHER" id="PTHR12644">
    <property type="entry name" value="ARP2/3 COMPLEX 16 KD SUBUNIT P16-ARC"/>
    <property type="match status" value="1"/>
</dbReference>
<evidence type="ECO:0000256" key="3">
    <source>
        <dbReference type="ARBA" id="ARBA00022490"/>
    </source>
</evidence>
<evidence type="ECO:0000256" key="5">
    <source>
        <dbReference type="RuleBase" id="RU004301"/>
    </source>
</evidence>
<gene>
    <name evidence="6" type="ORF">J8273_1743</name>
</gene>
<evidence type="ECO:0000313" key="7">
    <source>
        <dbReference type="Proteomes" id="UP000717585"/>
    </source>
</evidence>
<dbReference type="Pfam" id="PF04699">
    <property type="entry name" value="P16-Arc"/>
    <property type="match status" value="1"/>
</dbReference>
<keyword evidence="4 5" id="KW-0206">Cytoskeleton</keyword>
<evidence type="ECO:0000256" key="4">
    <source>
        <dbReference type="ARBA" id="ARBA00023212"/>
    </source>
</evidence>
<dbReference type="SUPFAM" id="SSF69103">
    <property type="entry name" value="Arp2/3 complex 16 kDa subunit ARPC5"/>
    <property type="match status" value="1"/>
</dbReference>
<protein>
    <recommendedName>
        <fullName evidence="5">Actin-related protein 2/3 complex subunit 5</fullName>
    </recommendedName>
</protein>
<dbReference type="Proteomes" id="UP000717585">
    <property type="component" value="Unassembled WGS sequence"/>
</dbReference>
<dbReference type="OrthoDB" id="429520at2759"/>
<dbReference type="Gene3D" id="1.25.40.190">
    <property type="entry name" value="Actin-related protein 2/3 complex subunit 5"/>
    <property type="match status" value="1"/>
</dbReference>
<dbReference type="InterPro" id="IPR006789">
    <property type="entry name" value="ARPC5"/>
</dbReference>